<comment type="caution">
    <text evidence="1">The sequence shown here is derived from an EMBL/GenBank/DDBJ whole genome shotgun (WGS) entry which is preliminary data.</text>
</comment>
<dbReference type="EMBL" id="JAJAGQ010000014">
    <property type="protein sequence ID" value="KAJ8544134.1"/>
    <property type="molecule type" value="Genomic_DNA"/>
</dbReference>
<keyword evidence="2" id="KW-1185">Reference proteome</keyword>
<gene>
    <name evidence="1" type="ORF">K7X08_028645</name>
</gene>
<accession>A0A9Q1LVW3</accession>
<dbReference type="Proteomes" id="UP001152561">
    <property type="component" value="Unassembled WGS sequence"/>
</dbReference>
<name>A0A9Q1LVW3_9SOLA</name>
<organism evidence="1 2">
    <name type="scientific">Anisodus acutangulus</name>
    <dbReference type="NCBI Taxonomy" id="402998"/>
    <lineage>
        <taxon>Eukaryota</taxon>
        <taxon>Viridiplantae</taxon>
        <taxon>Streptophyta</taxon>
        <taxon>Embryophyta</taxon>
        <taxon>Tracheophyta</taxon>
        <taxon>Spermatophyta</taxon>
        <taxon>Magnoliopsida</taxon>
        <taxon>eudicotyledons</taxon>
        <taxon>Gunneridae</taxon>
        <taxon>Pentapetalae</taxon>
        <taxon>asterids</taxon>
        <taxon>lamiids</taxon>
        <taxon>Solanales</taxon>
        <taxon>Solanaceae</taxon>
        <taxon>Solanoideae</taxon>
        <taxon>Hyoscyameae</taxon>
        <taxon>Anisodus</taxon>
    </lineage>
</organism>
<dbReference type="AlphaFoldDB" id="A0A9Q1LVW3"/>
<sequence>MNGEKHTKKAHNFRWNIRYIRRHNLRVRILKAKHQLSNLRKGRNQKDFVQQWQSKGLVQVEPAQGTVLVPSQQAQAVSSTIRSPNPTENINDAPTMVNTQATTSKAAPQVNNVKDVVVTSANTIPLVLAIPIDATHAHRGTE</sequence>
<proteinExistence type="predicted"/>
<protein>
    <submittedName>
        <fullName evidence="1">Uncharacterized protein</fullName>
    </submittedName>
</protein>
<evidence type="ECO:0000313" key="1">
    <source>
        <dbReference type="EMBL" id="KAJ8544134.1"/>
    </source>
</evidence>
<reference evidence="2" key="1">
    <citation type="journal article" date="2023" name="Proc. Natl. Acad. Sci. U.S.A.">
        <title>Genomic and structural basis for evolution of tropane alkaloid biosynthesis.</title>
        <authorList>
            <person name="Wanga Y.-J."/>
            <person name="Taina T."/>
            <person name="Yua J.-Y."/>
            <person name="Lia J."/>
            <person name="Xua B."/>
            <person name="Chenc J."/>
            <person name="D'Auriad J.C."/>
            <person name="Huanga J.-P."/>
            <person name="Huanga S.-X."/>
        </authorList>
    </citation>
    <scope>NUCLEOTIDE SEQUENCE [LARGE SCALE GENOMIC DNA]</scope>
    <source>
        <strain evidence="2">cv. KIB-2019</strain>
    </source>
</reference>
<evidence type="ECO:0000313" key="2">
    <source>
        <dbReference type="Proteomes" id="UP001152561"/>
    </source>
</evidence>